<evidence type="ECO:0000313" key="2">
    <source>
        <dbReference type="EMBL" id="CCP27289.1"/>
    </source>
</evidence>
<dbReference type="KEGG" id="tae:TepiRe1_2441"/>
<feature type="chain" id="PRO_5039131668" evidence="1">
    <location>
        <begin position="20"/>
        <end position="342"/>
    </location>
</feature>
<reference evidence="3" key="1">
    <citation type="journal article" date="2013" name="Genome Announc.">
        <title>First genome sequence of a syntrophic acetate-oxidizing bacterium, Tepidanaerobacter acetatoxydans strain Re1.</title>
        <authorList>
            <person name="Manzoor S."/>
            <person name="Bongcam-Rudloff E."/>
            <person name="Schnurer A."/>
            <person name="Muller B."/>
        </authorList>
    </citation>
    <scope>NUCLEOTIDE SEQUENCE [LARGE SCALE GENOMIC DNA]</scope>
    <source>
        <strain evidence="3">Re1</strain>
    </source>
</reference>
<dbReference type="Pfam" id="PF16868">
    <property type="entry name" value="NMT1_3"/>
    <property type="match status" value="1"/>
</dbReference>
<dbReference type="KEGG" id="tep:TepRe1_2271"/>
<accession>L0S4B3</accession>
<dbReference type="Proteomes" id="UP000010802">
    <property type="component" value="Chromosome"/>
</dbReference>
<dbReference type="InterPro" id="IPR011852">
    <property type="entry name" value="TRAP_TAXI"/>
</dbReference>
<accession>F4LSK0</accession>
<evidence type="ECO:0000313" key="3">
    <source>
        <dbReference type="Proteomes" id="UP000010802"/>
    </source>
</evidence>
<dbReference type="NCBIfam" id="TIGR02122">
    <property type="entry name" value="TRAP_TAXI"/>
    <property type="match status" value="1"/>
</dbReference>
<proteinExistence type="predicted"/>
<evidence type="ECO:0000256" key="1">
    <source>
        <dbReference type="SAM" id="SignalP"/>
    </source>
</evidence>
<keyword evidence="1" id="KW-0732">Signal</keyword>
<dbReference type="PROSITE" id="PS51257">
    <property type="entry name" value="PROKAR_LIPOPROTEIN"/>
    <property type="match status" value="1"/>
</dbReference>
<organism evidence="2 3">
    <name type="scientific">Tepidanaerobacter acetatoxydans (strain DSM 21804 / JCM 16047 / Re1)</name>
    <dbReference type="NCBI Taxonomy" id="1209989"/>
    <lineage>
        <taxon>Bacteria</taxon>
        <taxon>Bacillati</taxon>
        <taxon>Bacillota</taxon>
        <taxon>Clostridia</taxon>
        <taxon>Thermosediminibacterales</taxon>
        <taxon>Tepidanaerobacteraceae</taxon>
        <taxon>Tepidanaerobacter</taxon>
    </lineage>
</organism>
<dbReference type="AlphaFoldDB" id="F4LSK0"/>
<dbReference type="STRING" id="1209989.TepRe1_2271"/>
<dbReference type="RefSeq" id="WP_013779309.1">
    <property type="nucleotide sequence ID" value="NC_015519.1"/>
</dbReference>
<dbReference type="Gene3D" id="3.40.190.10">
    <property type="entry name" value="Periplasmic binding protein-like II"/>
    <property type="match status" value="2"/>
</dbReference>
<name>F4LSK0_TEPAE</name>
<dbReference type="OrthoDB" id="9776669at2"/>
<dbReference type="EMBL" id="HF563609">
    <property type="protein sequence ID" value="CCP27289.1"/>
    <property type="molecule type" value="Genomic_DNA"/>
</dbReference>
<dbReference type="PANTHER" id="PTHR42941:SF1">
    <property type="entry name" value="SLL1037 PROTEIN"/>
    <property type="match status" value="1"/>
</dbReference>
<sequence length="342" mass="37376">MKKKIALLLLIVLVFTLLAGCSKKDSSGNDSGEKTVQTVKKQYLTFAAPPASSALYPYWVSVGKAISTTYPEFQITVSESQGAVDIAKRIRSGEVIVGNCVSSTDYENYHGVGVFDGDPNEDLRILWYYETTPEQFVVSKTSGVNTVYDLNGKKFNPGGTGTSAASITFSILEFLGVSPDYFEAGQADAADAYANRQIIGTVKLGPINDSYVMQLIASQPANLINFSDEDIEKIIKEFPYLIPVTIPAGTYQGVDYDVKTIATIQGAQTTTKLTQEDGYKMIKAMWEEGKEIWQSAYTIGAQNNILELSLRSSVPLHAGTVQYLKEQGYDVPASLIPPEYKE</sequence>
<dbReference type="HOGENOM" id="CLU_033215_0_1_9"/>
<dbReference type="eggNOG" id="COG2358">
    <property type="taxonomic scope" value="Bacteria"/>
</dbReference>
<dbReference type="SUPFAM" id="SSF53850">
    <property type="entry name" value="Periplasmic binding protein-like II"/>
    <property type="match status" value="1"/>
</dbReference>
<gene>
    <name evidence="2" type="ordered locus">TEPIRE1_2441</name>
</gene>
<keyword evidence="2" id="KW-0675">Receptor</keyword>
<keyword evidence="3" id="KW-1185">Reference proteome</keyword>
<feature type="signal peptide" evidence="1">
    <location>
        <begin position="1"/>
        <end position="19"/>
    </location>
</feature>
<dbReference type="PANTHER" id="PTHR42941">
    <property type="entry name" value="SLL1037 PROTEIN"/>
    <property type="match status" value="1"/>
</dbReference>
<protein>
    <submittedName>
        <fullName evidence="2">TRAP transporter solute receptor, TAXI family</fullName>
    </submittedName>
</protein>
<dbReference type="PATRIC" id="fig|1209989.3.peg.2807"/>